<dbReference type="Pfam" id="PF01494">
    <property type="entry name" value="FAD_binding_3"/>
    <property type="match status" value="1"/>
</dbReference>
<name>A0A7Y5EH35_9GAMM</name>
<dbReference type="NCBIfam" id="TIGR01984">
    <property type="entry name" value="UbiH"/>
    <property type="match status" value="1"/>
</dbReference>
<dbReference type="Proteomes" id="UP000523161">
    <property type="component" value="Unassembled WGS sequence"/>
</dbReference>
<dbReference type="PANTHER" id="PTHR43876">
    <property type="entry name" value="UBIQUINONE BIOSYNTHESIS MONOOXYGENASE COQ6, MITOCHONDRIAL"/>
    <property type="match status" value="1"/>
</dbReference>
<keyword evidence="10" id="KW-1185">Reference proteome</keyword>
<dbReference type="AlphaFoldDB" id="A0A7Y5EH35"/>
<gene>
    <name evidence="9" type="primary">ubiH</name>
    <name evidence="9" type="synonym">visB</name>
    <name evidence="9" type="ORF">HRH59_01985</name>
</gene>
<accession>A0A7Y5EH35</accession>
<feature type="domain" description="FAD-binding" evidence="8">
    <location>
        <begin position="10"/>
        <end position="347"/>
    </location>
</feature>
<evidence type="ECO:0000259" key="8">
    <source>
        <dbReference type="Pfam" id="PF01494"/>
    </source>
</evidence>
<comment type="cofactor">
    <cofactor evidence="1">
        <name>FAD</name>
        <dbReference type="ChEBI" id="CHEBI:57692"/>
    </cofactor>
</comment>
<dbReference type="InterPro" id="IPR002938">
    <property type="entry name" value="FAD-bd"/>
</dbReference>
<dbReference type="InterPro" id="IPR011295">
    <property type="entry name" value="UbiH"/>
</dbReference>
<evidence type="ECO:0000256" key="7">
    <source>
        <dbReference type="ARBA" id="ARBA00023033"/>
    </source>
</evidence>
<comment type="caution">
    <text evidence="9">The sequence shown here is derived from an EMBL/GenBank/DDBJ whole genome shotgun (WGS) entry which is preliminary data.</text>
</comment>
<dbReference type="EMBL" id="JABSOD010000002">
    <property type="protein sequence ID" value="NRQ41342.1"/>
    <property type="molecule type" value="Genomic_DNA"/>
</dbReference>
<protein>
    <submittedName>
        <fullName evidence="9">2-octaprenyl-6-methoxyphenyl hydroxylase</fullName>
        <ecNumber evidence="9">1.14.13.-</ecNumber>
    </submittedName>
</protein>
<evidence type="ECO:0000256" key="3">
    <source>
        <dbReference type="ARBA" id="ARBA00005349"/>
    </source>
</evidence>
<dbReference type="UniPathway" id="UPA00232"/>
<dbReference type="GO" id="GO:0071949">
    <property type="term" value="F:FAD binding"/>
    <property type="evidence" value="ECO:0007669"/>
    <property type="project" value="InterPro"/>
</dbReference>
<dbReference type="GO" id="GO:0006744">
    <property type="term" value="P:ubiquinone biosynthetic process"/>
    <property type="evidence" value="ECO:0007669"/>
    <property type="project" value="UniProtKB-UniPathway"/>
</dbReference>
<keyword evidence="6 9" id="KW-0560">Oxidoreductase</keyword>
<evidence type="ECO:0000256" key="6">
    <source>
        <dbReference type="ARBA" id="ARBA00023002"/>
    </source>
</evidence>
<dbReference type="PRINTS" id="PR00420">
    <property type="entry name" value="RNGMNOXGNASE"/>
</dbReference>
<proteinExistence type="inferred from homology"/>
<evidence type="ECO:0000256" key="2">
    <source>
        <dbReference type="ARBA" id="ARBA00004749"/>
    </source>
</evidence>
<dbReference type="InterPro" id="IPR051205">
    <property type="entry name" value="UbiH/COQ6_monooxygenase"/>
</dbReference>
<organism evidence="9 10">
    <name type="scientific">Rheinheimera lutimaris</name>
    <dbReference type="NCBI Taxonomy" id="2740584"/>
    <lineage>
        <taxon>Bacteria</taxon>
        <taxon>Pseudomonadati</taxon>
        <taxon>Pseudomonadota</taxon>
        <taxon>Gammaproteobacteria</taxon>
        <taxon>Chromatiales</taxon>
        <taxon>Chromatiaceae</taxon>
        <taxon>Rheinheimera</taxon>
    </lineage>
</organism>
<dbReference type="RefSeq" id="WP_173499595.1">
    <property type="nucleotide sequence ID" value="NZ_JABSOD010000002.1"/>
</dbReference>
<dbReference type="InterPro" id="IPR010971">
    <property type="entry name" value="UbiH/COQ6"/>
</dbReference>
<dbReference type="SUPFAM" id="SSF51905">
    <property type="entry name" value="FAD/NAD(P)-binding domain"/>
    <property type="match status" value="1"/>
</dbReference>
<dbReference type="Gene3D" id="3.50.50.60">
    <property type="entry name" value="FAD/NAD(P)-binding domain"/>
    <property type="match status" value="2"/>
</dbReference>
<dbReference type="PANTHER" id="PTHR43876:SF8">
    <property type="entry name" value="2-OCTAPRENYL-6-METHOXYPHENOL HYDROXYLASE"/>
    <property type="match status" value="1"/>
</dbReference>
<dbReference type="InterPro" id="IPR036188">
    <property type="entry name" value="FAD/NAD-bd_sf"/>
</dbReference>
<evidence type="ECO:0000256" key="1">
    <source>
        <dbReference type="ARBA" id="ARBA00001974"/>
    </source>
</evidence>
<dbReference type="EC" id="1.14.13.-" evidence="9"/>
<keyword evidence="7" id="KW-0503">Monooxygenase</keyword>
<keyword evidence="4" id="KW-0285">Flavoprotein</keyword>
<keyword evidence="5" id="KW-0274">FAD</keyword>
<comment type="similarity">
    <text evidence="3">Belongs to the UbiH/COQ6 family.</text>
</comment>
<comment type="pathway">
    <text evidence="2">Cofactor biosynthesis; ubiquinone biosynthesis.</text>
</comment>
<evidence type="ECO:0000256" key="5">
    <source>
        <dbReference type="ARBA" id="ARBA00022827"/>
    </source>
</evidence>
<dbReference type="NCBIfam" id="NF004356">
    <property type="entry name" value="PRK05732.1"/>
    <property type="match status" value="1"/>
</dbReference>
<dbReference type="NCBIfam" id="TIGR01988">
    <property type="entry name" value="Ubi-OHases"/>
    <property type="match status" value="1"/>
</dbReference>
<evidence type="ECO:0000313" key="9">
    <source>
        <dbReference type="EMBL" id="NRQ41342.1"/>
    </source>
</evidence>
<evidence type="ECO:0000256" key="4">
    <source>
        <dbReference type="ARBA" id="ARBA00022630"/>
    </source>
</evidence>
<reference evidence="9 10" key="1">
    <citation type="submission" date="2020-06" db="EMBL/GenBank/DDBJ databases">
        <title>Rheinheimera sp. nov., a marine bacterium isolated from coastal.</title>
        <authorList>
            <person name="Yu Q."/>
            <person name="Qi Y."/>
            <person name="Pu J."/>
        </authorList>
    </citation>
    <scope>NUCLEOTIDE SEQUENCE [LARGE SCALE GENOMIC DNA]</scope>
    <source>
        <strain evidence="9 10">YQF-2</strain>
    </source>
</reference>
<dbReference type="GO" id="GO:0008681">
    <property type="term" value="F:2-octaprenyl-6-methoxyphenol hydroxylase activity"/>
    <property type="evidence" value="ECO:0007669"/>
    <property type="project" value="InterPro"/>
</dbReference>
<sequence>MTNPAAQQFDIVIAGGGMAGSTLAVALLQANPALKLAIIEQQAEQISSASFDSRSIALAAASAQLLAQWSLWPELATRACAIKHIHVSDRGHFGKTQLTAAEYQQDALGYVLEVEPFGAVLSGKLAQYSSLSRYAPNSISAITSTQQHQLLTLNDGTVLQTALLVIAEGGLSPSRALAGFSVQERAYQQYAVIANLALAEGHQHKAYERFTEHGPIALLPLNAQRYSLVYTVDEAAVNRIMQLGDAAFIEHIQQAFGYRAGVFTAAGRRASYPLSLRVSGDIVRHRTALLGNSLHNVHPIAGQGFNLALRDIAELVRQVSTAPQDIGGYAMLRGYQQARQQDINTVTTATDALVRIFSNRSRLMALARNSGLLAMTLCDELKRPLAEQAMGLRS</sequence>
<evidence type="ECO:0000313" key="10">
    <source>
        <dbReference type="Proteomes" id="UP000523161"/>
    </source>
</evidence>